<dbReference type="PANTHER" id="PTHR10194">
    <property type="entry name" value="RAS GTPASE-ACTIVATING PROTEINS"/>
    <property type="match status" value="1"/>
</dbReference>
<keyword evidence="1" id="KW-0343">GTPase activation</keyword>
<evidence type="ECO:0000313" key="3">
    <source>
        <dbReference type="EMBL" id="JAP93156.1"/>
    </source>
</evidence>
<protein>
    <submittedName>
        <fullName evidence="3">GTPase-activator protein for Ras-like GTPase domain-containing protein</fullName>
    </submittedName>
</protein>
<dbReference type="InterPro" id="IPR001936">
    <property type="entry name" value="RasGAP_dom"/>
</dbReference>
<dbReference type="InterPro" id="IPR036865">
    <property type="entry name" value="CRAL-TRIO_dom_sf"/>
</dbReference>
<reference evidence="3" key="1">
    <citation type="submission" date="2015-07" db="EMBL/GenBank/DDBJ databases">
        <title>Adaptation to a free-living lifestyle via gene acquisitions in the diplomonad Trepomonas sp. PC1.</title>
        <authorList>
            <person name="Xu F."/>
            <person name="Jerlstrom-Hultqvist J."/>
            <person name="Kolisko M."/>
            <person name="Simpson A.G.B."/>
            <person name="Roger A.J."/>
            <person name="Svard S.G."/>
            <person name="Andersson J.O."/>
        </authorList>
    </citation>
    <scope>NUCLEOTIDE SEQUENCE</scope>
    <source>
        <strain evidence="3">PC1</strain>
    </source>
</reference>
<dbReference type="InterPro" id="IPR008936">
    <property type="entry name" value="Rho_GTPase_activation_prot"/>
</dbReference>
<evidence type="ECO:0000256" key="1">
    <source>
        <dbReference type="ARBA" id="ARBA00022468"/>
    </source>
</evidence>
<sequence length="1383" mass="159411">YNVKNLIQIAQNVINFIFSNYRYLPESAFEIAQLILKYTNEKFENNTVAIRSAVSGFCFLRFICPAIASPDSEVYKIIDPSEEVILGNCDLVKDPILKTMKLPKILDTSDRRRLILVTKIVQNLANGVLFGSKEKFMLPFNDMIRNAILNRNLFLDALAANVRDIFLEIDTKQYEIADETLEYIINDDESDDSDEQDNTQMPQAALDSEIQLSHGFSNKINSKIQSDQNESETSDQFVNNVQNCIHDENSQTNMKLQPYSYKSLLCLQGLFVIHDQICKYKTKITDELEQLLKSKIGSEVFLTISEFEKIYDEIGPPVEANKRQMNAQTQPNLTNNAINSPKIDEVLKIRNNLTKEQYQIYQQIKQAEIIYQYGESTQYKPVFYFIAAKTNVHNFTKTTYSINSEKFPLQLIFLHALTILYPFLAQKFEIVLDFTGASLFDTTCLIIIMDQIQQLIPNEAKNNINKIHVLNPSNTTRTVVQKFQKISNLEVYKTKIQISDSVKKLQTCIPECSVALPLETKRFIDTISMVYTNIQQKDQKLLIAQNSHGLIIMYQQQPIMMSKSESKKTDNNYCSIDFYPYQKFKLFADLSKYSKDIEFTLIESFQAINDFCTLSESNLDQFILAAINNCRDNKPELNFGIQDINQQVKRLHSFIMDTKQYRSLQTTVLRIQTTIQQKQVLHQQEQVINVFEHSNLKIKLKQLSKYKTISHSISPIYLMGMSMLGLYNSDNDVRLSSFASLTNVIQSLLSIHNNKMQEYFAKEDFEKVQYLSKQGIHKITSKVLQTVCQELPEIQVTLINAFICMMEYVTQRDVVIMLLQQLILDEKELLQQTIIKSAVPEILTIIRSVIHLIVKYPEISDSSIYILKQISKTQTKDGQLNLLNLCFEQCLQLLQNHVYETKTIIFILNSFATQSESSKQSAVEFLIYSMFNEIFTRYVQKLQLSNIFTSFVTKSRQSPIRASLVLDQQVMQSIVFCDDKHKLNMHIVQQLKIIIDILQKENDLQLPCQSQLMLLLSKQIDQQQAESELYSCMLSEEINRNLKNSGDVSILSIVNFISEQALRPHGSSKNLTHQRAQLLFLYSCLVETGLVQPTRYSNQLLISRMVDTCQDFKLMLTHSIEEQDEIIFADNLAQFLNVFLQQQNIESCQDYLALLAILALEFCLSMHSQFIFKSEDTELCKYLLKVQSAAFELLYLLVTNYESIDWLYQQLIGKLSSKVRNYLILQKPFLQIICKFLFCFIQTQTPGYKLFLTVDNPKFLNVTQLFSQQEIQLQQQSYDTFKMLLEFSIETQFDQLSFKIMNALAVAGAARVCQFFSPLFTEVLNKKDTTLKMKNSIVALQSVAGADEQLMTSDLGIMNIASTEQVIGAMDIAVTKLLNEIQK</sequence>
<evidence type="ECO:0000259" key="2">
    <source>
        <dbReference type="PROSITE" id="PS50018"/>
    </source>
</evidence>
<dbReference type="Gene3D" id="1.10.506.10">
    <property type="entry name" value="GTPase Activation - p120gap, domain 1"/>
    <property type="match status" value="1"/>
</dbReference>
<feature type="domain" description="Ras-GAP" evidence="2">
    <location>
        <begin position="1"/>
        <end position="126"/>
    </location>
</feature>
<dbReference type="Gene3D" id="3.40.525.10">
    <property type="entry name" value="CRAL-TRIO lipid binding domain"/>
    <property type="match status" value="1"/>
</dbReference>
<dbReference type="EMBL" id="GDID01003450">
    <property type="protein sequence ID" value="JAP93156.1"/>
    <property type="molecule type" value="Transcribed_RNA"/>
</dbReference>
<dbReference type="Pfam" id="PF00616">
    <property type="entry name" value="RasGAP"/>
    <property type="match status" value="1"/>
</dbReference>
<accession>A0A146KCC3</accession>
<proteinExistence type="predicted"/>
<dbReference type="InterPro" id="IPR039360">
    <property type="entry name" value="Ras_GTPase"/>
</dbReference>
<dbReference type="InterPro" id="IPR001251">
    <property type="entry name" value="CRAL-TRIO_dom"/>
</dbReference>
<dbReference type="SUPFAM" id="SSF48350">
    <property type="entry name" value="GTPase activation domain, GAP"/>
    <property type="match status" value="1"/>
</dbReference>
<feature type="non-terminal residue" evidence="3">
    <location>
        <position position="1"/>
    </location>
</feature>
<gene>
    <name evidence="3" type="ORF">TPC1_14666</name>
</gene>
<name>A0A146KCC3_9EUKA</name>
<dbReference type="PROSITE" id="PS50018">
    <property type="entry name" value="RAS_GTPASE_ACTIV_2"/>
    <property type="match status" value="1"/>
</dbReference>
<dbReference type="GO" id="GO:0005096">
    <property type="term" value="F:GTPase activator activity"/>
    <property type="evidence" value="ECO:0007669"/>
    <property type="project" value="UniProtKB-KW"/>
</dbReference>
<dbReference type="Pfam" id="PF13716">
    <property type="entry name" value="CRAL_TRIO_2"/>
    <property type="match status" value="1"/>
</dbReference>
<organism evidence="3">
    <name type="scientific">Trepomonas sp. PC1</name>
    <dbReference type="NCBI Taxonomy" id="1076344"/>
    <lineage>
        <taxon>Eukaryota</taxon>
        <taxon>Metamonada</taxon>
        <taxon>Diplomonadida</taxon>
        <taxon>Hexamitidae</taxon>
        <taxon>Hexamitinae</taxon>
        <taxon>Trepomonas</taxon>
    </lineage>
</organism>